<accession>A0A060W5C9</accession>
<protein>
    <submittedName>
        <fullName evidence="2">Uncharacterized protein</fullName>
    </submittedName>
</protein>
<gene>
    <name evidence="2" type="ORF">GSONMT00081873001</name>
</gene>
<dbReference type="Proteomes" id="UP000193380">
    <property type="component" value="Unassembled WGS sequence"/>
</dbReference>
<evidence type="ECO:0000256" key="1">
    <source>
        <dbReference type="SAM" id="MobiDB-lite"/>
    </source>
</evidence>
<dbReference type="AlphaFoldDB" id="A0A060W5C9"/>
<feature type="region of interest" description="Disordered" evidence="1">
    <location>
        <begin position="1"/>
        <end position="74"/>
    </location>
</feature>
<sequence>MLCWQVRCVTSSDEDKASGDEGLPDEDSDNWEEDGIEDETMEDEHREETEEGMRTESKANGDSDMEPGNESEEE</sequence>
<evidence type="ECO:0000313" key="2">
    <source>
        <dbReference type="EMBL" id="CDQ60479.1"/>
    </source>
</evidence>
<feature type="compositionally biased region" description="Basic and acidic residues" evidence="1">
    <location>
        <begin position="43"/>
        <end position="61"/>
    </location>
</feature>
<name>A0A060W5C9_ONCMY</name>
<feature type="compositionally biased region" description="Acidic residues" evidence="1">
    <location>
        <begin position="22"/>
        <end position="42"/>
    </location>
</feature>
<organism evidence="2 3">
    <name type="scientific">Oncorhynchus mykiss</name>
    <name type="common">Rainbow trout</name>
    <name type="synonym">Salmo gairdneri</name>
    <dbReference type="NCBI Taxonomy" id="8022"/>
    <lineage>
        <taxon>Eukaryota</taxon>
        <taxon>Metazoa</taxon>
        <taxon>Chordata</taxon>
        <taxon>Craniata</taxon>
        <taxon>Vertebrata</taxon>
        <taxon>Euteleostomi</taxon>
        <taxon>Actinopterygii</taxon>
        <taxon>Neopterygii</taxon>
        <taxon>Teleostei</taxon>
        <taxon>Protacanthopterygii</taxon>
        <taxon>Salmoniformes</taxon>
        <taxon>Salmonidae</taxon>
        <taxon>Salmoninae</taxon>
        <taxon>Oncorhynchus</taxon>
    </lineage>
</organism>
<dbReference type="EMBL" id="FR904350">
    <property type="protein sequence ID" value="CDQ60479.1"/>
    <property type="molecule type" value="Genomic_DNA"/>
</dbReference>
<evidence type="ECO:0000313" key="3">
    <source>
        <dbReference type="Proteomes" id="UP000193380"/>
    </source>
</evidence>
<reference evidence="2" key="1">
    <citation type="journal article" date="2014" name="Nat. Commun.">
        <title>The rainbow trout genome provides novel insights into evolution after whole-genome duplication in vertebrates.</title>
        <authorList>
            <person name="Berthelot C."/>
            <person name="Brunet F."/>
            <person name="Chalopin D."/>
            <person name="Juanchich A."/>
            <person name="Bernard M."/>
            <person name="Noel B."/>
            <person name="Bento P."/>
            <person name="Da Silva C."/>
            <person name="Labadie K."/>
            <person name="Alberti A."/>
            <person name="Aury J.M."/>
            <person name="Louis A."/>
            <person name="Dehais P."/>
            <person name="Bardou P."/>
            <person name="Montfort J."/>
            <person name="Klopp C."/>
            <person name="Cabau C."/>
            <person name="Gaspin C."/>
            <person name="Thorgaard G.H."/>
            <person name="Boussaha M."/>
            <person name="Quillet E."/>
            <person name="Guyomard R."/>
            <person name="Galiana D."/>
            <person name="Bobe J."/>
            <person name="Volff J.N."/>
            <person name="Genet C."/>
            <person name="Wincker P."/>
            <person name="Jaillon O."/>
            <person name="Roest Crollius H."/>
            <person name="Guiguen Y."/>
        </authorList>
    </citation>
    <scope>NUCLEOTIDE SEQUENCE [LARGE SCALE GENOMIC DNA]</scope>
</reference>
<dbReference type="PaxDb" id="8022-A0A060W5C9"/>
<feature type="compositionally biased region" description="Acidic residues" evidence="1">
    <location>
        <begin position="63"/>
        <end position="74"/>
    </location>
</feature>
<reference evidence="2" key="2">
    <citation type="submission" date="2014-03" db="EMBL/GenBank/DDBJ databases">
        <authorList>
            <person name="Genoscope - CEA"/>
        </authorList>
    </citation>
    <scope>NUCLEOTIDE SEQUENCE</scope>
</reference>
<dbReference type="STRING" id="8022.A0A060W5C9"/>
<proteinExistence type="predicted"/>